<dbReference type="Gene3D" id="3.60.110.10">
    <property type="entry name" value="Carbon-nitrogen hydrolase"/>
    <property type="match status" value="1"/>
</dbReference>
<gene>
    <name evidence="2" type="ORF">GCM10023093_17240</name>
</gene>
<dbReference type="PANTHER" id="PTHR47799:SF1">
    <property type="entry name" value="OMEGA-AMIDASE YAFV"/>
    <property type="match status" value="1"/>
</dbReference>
<dbReference type="InterPro" id="IPR052737">
    <property type="entry name" value="Omega-amidase_YafV"/>
</dbReference>
<evidence type="ECO:0000313" key="3">
    <source>
        <dbReference type="Proteomes" id="UP001500067"/>
    </source>
</evidence>
<sequence length="276" mass="31351">MLSGAKFVVYGKQHIPMASAQLHITLVQANIIWEDKTANLHHYEELLGRVEGPRHVVVLPEMFSTGFSMAPERLAEPMDGPTLQWMAAMARKHRCILAGSLIIEAGGAYYNRMLWVQPDGQMGHYDKRHLFAYAGEAEHYTAGDSRLIVQVNGWRLNLMVCYDLRFPVWARNSNSEYDVLLYVANWPEPRDLAWRTLLQARAIENQCYTIGVNRVGQDAKGLTYLGNSSVFGPLGEQLWQQRDTEAVHTVTLDMDGLKKVRTSLPFLKDADKFLLM</sequence>
<reference evidence="3" key="1">
    <citation type="journal article" date="2019" name="Int. J. Syst. Evol. Microbiol.">
        <title>The Global Catalogue of Microorganisms (GCM) 10K type strain sequencing project: providing services to taxonomists for standard genome sequencing and annotation.</title>
        <authorList>
            <consortium name="The Broad Institute Genomics Platform"/>
            <consortium name="The Broad Institute Genome Sequencing Center for Infectious Disease"/>
            <person name="Wu L."/>
            <person name="Ma J."/>
        </authorList>
    </citation>
    <scope>NUCLEOTIDE SEQUENCE [LARGE SCALE GENOMIC DNA]</scope>
    <source>
        <strain evidence="3">JCM 32105</strain>
    </source>
</reference>
<feature type="domain" description="CN hydrolase" evidence="1">
    <location>
        <begin position="22"/>
        <end position="254"/>
    </location>
</feature>
<name>A0ABP8NG80_9BACT</name>
<dbReference type="NCBIfam" id="NF007757">
    <property type="entry name" value="PRK10438.1"/>
    <property type="match status" value="1"/>
</dbReference>
<dbReference type="InterPro" id="IPR003010">
    <property type="entry name" value="C-N_Hydrolase"/>
</dbReference>
<dbReference type="PANTHER" id="PTHR47799">
    <property type="entry name" value="OMEGA-AMIDASE YAFV"/>
    <property type="match status" value="1"/>
</dbReference>
<dbReference type="Proteomes" id="UP001500067">
    <property type="component" value="Unassembled WGS sequence"/>
</dbReference>
<comment type="caution">
    <text evidence="2">The sequence shown here is derived from an EMBL/GenBank/DDBJ whole genome shotgun (WGS) entry which is preliminary data.</text>
</comment>
<evidence type="ECO:0000313" key="2">
    <source>
        <dbReference type="EMBL" id="GAA4465297.1"/>
    </source>
</evidence>
<dbReference type="Pfam" id="PF00795">
    <property type="entry name" value="CN_hydrolase"/>
    <property type="match status" value="1"/>
</dbReference>
<dbReference type="PROSITE" id="PS50263">
    <property type="entry name" value="CN_HYDROLASE"/>
    <property type="match status" value="1"/>
</dbReference>
<proteinExistence type="predicted"/>
<dbReference type="EMBL" id="BAABFA010000010">
    <property type="protein sequence ID" value="GAA4465297.1"/>
    <property type="molecule type" value="Genomic_DNA"/>
</dbReference>
<evidence type="ECO:0000259" key="1">
    <source>
        <dbReference type="PROSITE" id="PS50263"/>
    </source>
</evidence>
<organism evidence="2 3">
    <name type="scientific">Nemorincola caseinilytica</name>
    <dbReference type="NCBI Taxonomy" id="2054315"/>
    <lineage>
        <taxon>Bacteria</taxon>
        <taxon>Pseudomonadati</taxon>
        <taxon>Bacteroidota</taxon>
        <taxon>Chitinophagia</taxon>
        <taxon>Chitinophagales</taxon>
        <taxon>Chitinophagaceae</taxon>
        <taxon>Nemorincola</taxon>
    </lineage>
</organism>
<keyword evidence="3" id="KW-1185">Reference proteome</keyword>
<accession>A0ABP8NG80</accession>
<dbReference type="InterPro" id="IPR036526">
    <property type="entry name" value="C-N_Hydrolase_sf"/>
</dbReference>
<protein>
    <submittedName>
        <fullName evidence="2">Amidohydrolase</fullName>
    </submittedName>
</protein>
<dbReference type="CDD" id="cd07575">
    <property type="entry name" value="Xc-1258_like"/>
    <property type="match status" value="1"/>
</dbReference>
<dbReference type="SUPFAM" id="SSF56317">
    <property type="entry name" value="Carbon-nitrogen hydrolase"/>
    <property type="match status" value="1"/>
</dbReference>